<reference evidence="2 3" key="1">
    <citation type="submission" date="2018-06" db="EMBL/GenBank/DDBJ databases">
        <authorList>
            <consortium name="Pathogen Informatics"/>
            <person name="Doyle S."/>
        </authorList>
    </citation>
    <scope>NUCLEOTIDE SEQUENCE [LARGE SCALE GENOMIC DNA]</scope>
    <source>
        <strain evidence="2 3">NCTC13337</strain>
    </source>
</reference>
<evidence type="ECO:0000313" key="2">
    <source>
        <dbReference type="EMBL" id="SUO95469.1"/>
    </source>
</evidence>
<dbReference type="Proteomes" id="UP000254601">
    <property type="component" value="Unassembled WGS sequence"/>
</dbReference>
<proteinExistence type="predicted"/>
<gene>
    <name evidence="2" type="ORF">NCTC13337_01367</name>
</gene>
<dbReference type="EMBL" id="UHIC01000001">
    <property type="protein sequence ID" value="SUO95469.1"/>
    <property type="molecule type" value="Genomic_DNA"/>
</dbReference>
<organism evidence="2 3">
    <name type="scientific">Suttonella ornithocola</name>
    <dbReference type="NCBI Taxonomy" id="279832"/>
    <lineage>
        <taxon>Bacteria</taxon>
        <taxon>Pseudomonadati</taxon>
        <taxon>Pseudomonadota</taxon>
        <taxon>Gammaproteobacteria</taxon>
        <taxon>Cardiobacteriales</taxon>
        <taxon>Cardiobacteriaceae</taxon>
        <taxon>Suttonella</taxon>
    </lineage>
</organism>
<feature type="chain" id="PRO_5017054236" description="Sn-glycerol-3-phosphate transporter" evidence="1">
    <location>
        <begin position="23"/>
        <end position="176"/>
    </location>
</feature>
<keyword evidence="1" id="KW-0732">Signal</keyword>
<dbReference type="AlphaFoldDB" id="A0A380MS54"/>
<dbReference type="OrthoDB" id="8561992at2"/>
<evidence type="ECO:0008006" key="4">
    <source>
        <dbReference type="Google" id="ProtNLM"/>
    </source>
</evidence>
<accession>A0A380MS54</accession>
<evidence type="ECO:0000313" key="3">
    <source>
        <dbReference type="Proteomes" id="UP000254601"/>
    </source>
</evidence>
<dbReference type="RefSeq" id="WP_072576335.1">
    <property type="nucleotide sequence ID" value="NZ_LWHB01000064.1"/>
</dbReference>
<feature type="signal peptide" evidence="1">
    <location>
        <begin position="1"/>
        <end position="22"/>
    </location>
</feature>
<keyword evidence="3" id="KW-1185">Reference proteome</keyword>
<evidence type="ECO:0000256" key="1">
    <source>
        <dbReference type="SAM" id="SignalP"/>
    </source>
</evidence>
<protein>
    <recommendedName>
        <fullName evidence="4">Sn-glycerol-3-phosphate transporter</fullName>
    </recommendedName>
</protein>
<dbReference type="Gene3D" id="2.40.160.20">
    <property type="match status" value="1"/>
</dbReference>
<sequence>MKINKKVIGLLAGVMLSTVVNAQSYQQPINDSIHWQGNDKLRFRTSIYTVHYHPSNEHNNHQKLINAEYIRKNNWLFGLALFHNSFNQPSQYLYIGKDWRFWEPYPELYLRATLTAGLLHGYTGKYKNKIPFNKYGIAPAILPILAIDYKSVFIEANFFATAGMMTTIGFTYSLDK</sequence>
<name>A0A380MS54_9GAMM</name>